<evidence type="ECO:0000256" key="3">
    <source>
        <dbReference type="ARBA" id="ARBA00009789"/>
    </source>
</evidence>
<organism evidence="8 9">
    <name type="scientific">Melaminivora suipulveris</name>
    <dbReference type="NCBI Taxonomy" id="2109913"/>
    <lineage>
        <taxon>Bacteria</taxon>
        <taxon>Pseudomonadati</taxon>
        <taxon>Pseudomonadota</taxon>
        <taxon>Betaproteobacteria</taxon>
        <taxon>Burkholderiales</taxon>
        <taxon>Comamonadaceae</taxon>
        <taxon>Melaminivora</taxon>
    </lineage>
</organism>
<dbReference type="InterPro" id="IPR034683">
    <property type="entry name" value="IspD/TarI"/>
</dbReference>
<dbReference type="KEGG" id="mela:C6568_00650"/>
<dbReference type="SUPFAM" id="SSF53448">
    <property type="entry name" value="Nucleotide-diphospho-sugar transferases"/>
    <property type="match status" value="1"/>
</dbReference>
<dbReference type="Gene3D" id="3.90.550.10">
    <property type="entry name" value="Spore Coat Polysaccharide Biosynthesis Protein SpsA, Chain A"/>
    <property type="match status" value="1"/>
</dbReference>
<feature type="site" description="Transition state stabilizer" evidence="7">
    <location>
        <position position="37"/>
    </location>
</feature>
<evidence type="ECO:0000313" key="8">
    <source>
        <dbReference type="EMBL" id="AVO50881.1"/>
    </source>
</evidence>
<dbReference type="RefSeq" id="WP_106685274.1">
    <property type="nucleotide sequence ID" value="NZ_CP027667.1"/>
</dbReference>
<dbReference type="GO" id="GO:0019288">
    <property type="term" value="P:isopentenyl diphosphate biosynthetic process, methylerythritol 4-phosphate pathway"/>
    <property type="evidence" value="ECO:0007669"/>
    <property type="project" value="UniProtKB-UniRule"/>
</dbReference>
<dbReference type="PANTHER" id="PTHR32125">
    <property type="entry name" value="2-C-METHYL-D-ERYTHRITOL 4-PHOSPHATE CYTIDYLYLTRANSFERASE, CHLOROPLASTIC"/>
    <property type="match status" value="1"/>
</dbReference>
<keyword evidence="4 7" id="KW-0808">Transferase</keyword>
<comment type="function">
    <text evidence="7">Catalyzes the formation of 4-diphosphocytidyl-2-C-methyl-D-erythritol from CTP and 2-C-methyl-D-erythritol 4-phosphate (MEP).</text>
</comment>
<dbReference type="PROSITE" id="PS01295">
    <property type="entry name" value="ISPD"/>
    <property type="match status" value="1"/>
</dbReference>
<comment type="catalytic activity">
    <reaction evidence="1 7">
        <text>2-C-methyl-D-erythritol 4-phosphate + CTP + H(+) = 4-CDP-2-C-methyl-D-erythritol + diphosphate</text>
        <dbReference type="Rhea" id="RHEA:13429"/>
        <dbReference type="ChEBI" id="CHEBI:15378"/>
        <dbReference type="ChEBI" id="CHEBI:33019"/>
        <dbReference type="ChEBI" id="CHEBI:37563"/>
        <dbReference type="ChEBI" id="CHEBI:57823"/>
        <dbReference type="ChEBI" id="CHEBI:58262"/>
        <dbReference type="EC" id="2.7.7.60"/>
    </reaction>
</comment>
<dbReference type="InterPro" id="IPR001228">
    <property type="entry name" value="IspD"/>
</dbReference>
<evidence type="ECO:0000256" key="4">
    <source>
        <dbReference type="ARBA" id="ARBA00022679"/>
    </source>
</evidence>
<keyword evidence="9" id="KW-1185">Reference proteome</keyword>
<evidence type="ECO:0000256" key="2">
    <source>
        <dbReference type="ARBA" id="ARBA00004787"/>
    </source>
</evidence>
<sequence length="286" mass="29102">MEPSAFGVLAGQPDALAALPTQTRLWALIPCAGSGTRALPEGATAGGAKQYQPIAGQPLVLHTLAAFAGVARLAGTLVAVAPGDTFFERHAASPGIFAVACGGATRADTVLGGLQALAQRGAQDGDWVLVHDAARCLVTTAQIDALIDACRNDAVGGLLAHKLADTLKTASDGPGGVRVLATVDRSDKWLAQTPQMFRLGALRAALLQAGSTVTDEAGAMEAQGLRPRLVEGGAQNFKVTWPQDFALAEAVLAQRLHGATVQRFGGAAGEAAAGADTAVFFARPPL</sequence>
<dbReference type="InterPro" id="IPR050088">
    <property type="entry name" value="IspD/TarI_cytidylyltransf_bact"/>
</dbReference>
<keyword evidence="6 7" id="KW-0414">Isoprene biosynthesis</keyword>
<name>A0A2R3QGI0_9BURK</name>
<dbReference type="EMBL" id="CP027667">
    <property type="protein sequence ID" value="AVO50881.1"/>
    <property type="molecule type" value="Genomic_DNA"/>
</dbReference>
<dbReference type="GO" id="GO:0050518">
    <property type="term" value="F:2-C-methyl-D-erythritol 4-phosphate cytidylyltransferase activity"/>
    <property type="evidence" value="ECO:0007669"/>
    <property type="project" value="UniProtKB-UniRule"/>
</dbReference>
<evidence type="ECO:0000256" key="7">
    <source>
        <dbReference type="HAMAP-Rule" id="MF_00108"/>
    </source>
</evidence>
<dbReference type="PANTHER" id="PTHR32125:SF4">
    <property type="entry name" value="2-C-METHYL-D-ERYTHRITOL 4-PHOSPHATE CYTIDYLYLTRANSFERASE, CHLOROPLASTIC"/>
    <property type="match status" value="1"/>
</dbReference>
<dbReference type="InterPro" id="IPR018294">
    <property type="entry name" value="ISPD_synthase_CS"/>
</dbReference>
<gene>
    <name evidence="7" type="primary">ispD</name>
    <name evidence="8" type="ORF">C6568_00650</name>
</gene>
<dbReference type="AlphaFoldDB" id="A0A2R3QGI0"/>
<proteinExistence type="inferred from homology"/>
<dbReference type="HAMAP" id="MF_00108">
    <property type="entry name" value="IspD"/>
    <property type="match status" value="1"/>
</dbReference>
<evidence type="ECO:0000256" key="5">
    <source>
        <dbReference type="ARBA" id="ARBA00022695"/>
    </source>
</evidence>
<feature type="site" description="Transition state stabilizer" evidence="7">
    <location>
        <position position="49"/>
    </location>
</feature>
<dbReference type="Pfam" id="PF01128">
    <property type="entry name" value="IspD"/>
    <property type="match status" value="1"/>
</dbReference>
<feature type="site" description="Positions MEP for the nucleophilic attack" evidence="7">
    <location>
        <position position="185"/>
    </location>
</feature>
<dbReference type="FunFam" id="3.90.550.10:FF:000003">
    <property type="entry name" value="2-C-methyl-D-erythritol 4-phosphate cytidylyltransferase"/>
    <property type="match status" value="1"/>
</dbReference>
<dbReference type="EC" id="2.7.7.60" evidence="7"/>
<protein>
    <recommendedName>
        <fullName evidence="7">2-C-methyl-D-erythritol 4-phosphate cytidylyltransferase</fullName>
        <ecNumber evidence="7">2.7.7.60</ecNumber>
    </recommendedName>
    <alternativeName>
        <fullName evidence="7">4-diphosphocytidyl-2C-methyl-D-erythritol synthase</fullName>
    </alternativeName>
    <alternativeName>
        <fullName evidence="7">MEP cytidylyltransferase</fullName>
        <shortName evidence="7">MCT</shortName>
    </alternativeName>
</protein>
<dbReference type="OrthoDB" id="9806837at2"/>
<comment type="pathway">
    <text evidence="2 7">Isoprenoid biosynthesis; isopentenyl diphosphate biosynthesis via DXP pathway; isopentenyl diphosphate from 1-deoxy-D-xylulose 5-phosphate: step 2/6.</text>
</comment>
<reference evidence="8 9" key="1">
    <citation type="submission" date="2018-03" db="EMBL/GenBank/DDBJ databases">
        <title>Genome sequencing of Melaminivora sp.</title>
        <authorList>
            <person name="Kim S.-J."/>
            <person name="Heo J."/>
            <person name="Ahn J.-H."/>
            <person name="Kwon S.-W."/>
        </authorList>
    </citation>
    <scope>NUCLEOTIDE SEQUENCE [LARGE SCALE GENOMIC DNA]</scope>
    <source>
        <strain evidence="8 9">SC2-9</strain>
    </source>
</reference>
<dbReference type="Proteomes" id="UP000237925">
    <property type="component" value="Chromosome"/>
</dbReference>
<evidence type="ECO:0000256" key="1">
    <source>
        <dbReference type="ARBA" id="ARBA00001282"/>
    </source>
</evidence>
<keyword evidence="5 7" id="KW-0548">Nucleotidyltransferase</keyword>
<dbReference type="UniPathway" id="UPA00056">
    <property type="reaction ID" value="UER00093"/>
</dbReference>
<evidence type="ECO:0000313" key="9">
    <source>
        <dbReference type="Proteomes" id="UP000237925"/>
    </source>
</evidence>
<accession>A0A2R3QGI0</accession>
<dbReference type="NCBIfam" id="TIGR00453">
    <property type="entry name" value="ispD"/>
    <property type="match status" value="1"/>
</dbReference>
<feature type="site" description="Positions MEP for the nucleophilic attack" evidence="7">
    <location>
        <position position="238"/>
    </location>
</feature>
<dbReference type="CDD" id="cd02516">
    <property type="entry name" value="CDP-ME_synthetase"/>
    <property type="match status" value="1"/>
</dbReference>
<evidence type="ECO:0000256" key="6">
    <source>
        <dbReference type="ARBA" id="ARBA00023229"/>
    </source>
</evidence>
<dbReference type="InterPro" id="IPR029044">
    <property type="entry name" value="Nucleotide-diphossugar_trans"/>
</dbReference>
<comment type="similarity">
    <text evidence="3 7">Belongs to the IspD/TarI cytidylyltransferase family. IspD subfamily.</text>
</comment>